<evidence type="ECO:0000259" key="2">
    <source>
        <dbReference type="SMART" id="SM00822"/>
    </source>
</evidence>
<dbReference type="Pfam" id="PF01370">
    <property type="entry name" value="Epimerase"/>
    <property type="match status" value="1"/>
</dbReference>
<dbReference type="InterPro" id="IPR036291">
    <property type="entry name" value="NAD(P)-bd_dom_sf"/>
</dbReference>
<proteinExistence type="inferred from homology"/>
<evidence type="ECO:0000313" key="3">
    <source>
        <dbReference type="EMBL" id="ANX04306.1"/>
    </source>
</evidence>
<dbReference type="InParanoid" id="A0A1B1YUA6"/>
<gene>
    <name evidence="3" type="ORF">PG2T_09055</name>
</gene>
<dbReference type="InterPro" id="IPR051783">
    <property type="entry name" value="NAD(P)-dependent_oxidoreduct"/>
</dbReference>
<dbReference type="PANTHER" id="PTHR48079:SF6">
    <property type="entry name" value="NAD(P)-BINDING DOMAIN-CONTAINING PROTEIN-RELATED"/>
    <property type="match status" value="1"/>
</dbReference>
<evidence type="ECO:0000256" key="1">
    <source>
        <dbReference type="ARBA" id="ARBA00006484"/>
    </source>
</evidence>
<keyword evidence="4" id="KW-1185">Reference proteome</keyword>
<dbReference type="InterPro" id="IPR057326">
    <property type="entry name" value="KR_dom"/>
</dbReference>
<reference evidence="4" key="1">
    <citation type="submission" date="2016-03" db="EMBL/GenBank/DDBJ databases">
        <title>Complete genome sequence of Solimmundus cernigliae, representing a novel lineage of polycyclic aromatic hydrocarbon degraders within the Gammaproteobacteria.</title>
        <authorList>
            <person name="Singleton D.R."/>
            <person name="Dickey A.N."/>
            <person name="Scholl E.H."/>
            <person name="Wright F.A."/>
            <person name="Aitken M.D."/>
        </authorList>
    </citation>
    <scope>NUCLEOTIDE SEQUENCE [LARGE SCALE GENOMIC DNA]</scope>
    <source>
        <strain evidence="4">TR3.2</strain>
    </source>
</reference>
<dbReference type="EMBL" id="CP014671">
    <property type="protein sequence ID" value="ANX04306.1"/>
    <property type="molecule type" value="Genomic_DNA"/>
</dbReference>
<protein>
    <recommendedName>
        <fullName evidence="2">Ketoreductase domain-containing protein</fullName>
    </recommendedName>
</protein>
<dbReference type="AlphaFoldDB" id="A0A1B1YUA6"/>
<dbReference type="SUPFAM" id="SSF51735">
    <property type="entry name" value="NAD(P)-binding Rossmann-fold domains"/>
    <property type="match status" value="1"/>
</dbReference>
<dbReference type="InterPro" id="IPR001509">
    <property type="entry name" value="Epimerase_deHydtase"/>
</dbReference>
<dbReference type="GO" id="GO:0005737">
    <property type="term" value="C:cytoplasm"/>
    <property type="evidence" value="ECO:0007669"/>
    <property type="project" value="TreeGrafter"/>
</dbReference>
<dbReference type="PANTHER" id="PTHR48079">
    <property type="entry name" value="PROTEIN YEEZ"/>
    <property type="match status" value="1"/>
</dbReference>
<organism evidence="3 4">
    <name type="scientific">Immundisolibacter cernigliae</name>
    <dbReference type="NCBI Taxonomy" id="1810504"/>
    <lineage>
        <taxon>Bacteria</taxon>
        <taxon>Pseudomonadati</taxon>
        <taxon>Pseudomonadota</taxon>
        <taxon>Gammaproteobacteria</taxon>
        <taxon>Immundisolibacterales</taxon>
        <taxon>Immundisolibacteraceae</taxon>
        <taxon>Immundisolibacter</taxon>
    </lineage>
</organism>
<dbReference type="Proteomes" id="UP000092952">
    <property type="component" value="Chromosome"/>
</dbReference>
<name>A0A1B1YUA6_9GAMM</name>
<dbReference type="STRING" id="1810504.PG2T_09055"/>
<comment type="similarity">
    <text evidence="1">Belongs to the short-chain dehydrogenases/reductases (SDR) family.</text>
</comment>
<dbReference type="GO" id="GO:0004029">
    <property type="term" value="F:aldehyde dehydrogenase (NAD+) activity"/>
    <property type="evidence" value="ECO:0007669"/>
    <property type="project" value="TreeGrafter"/>
</dbReference>
<sequence length="308" mass="32793">MTDAGSRTVAITGASGFVGAALARHLASQGWRLRLLVRPGSQSRLPRIDVAHVVTGSLCDANALRQLLDGAQALVHCAGAVRGLTRADFDRVNVDGVQALLDATGPAQRVVHISSLAARHPGLSHYAASKLAGERRVTDQLPPQRWVVLRPPAIYGPGDRELRPLLDRMMRGLALLPGPPDARFSLLHVHDLARAVGCLLSGDAGWGQTHEPDDGHRPGYGWQDLLDAVARLRGAPVRAVRVPGPLLSALGACNELAARLAGRAPMLSRGKARELRWPDWLAGGNASLLGCGWRPEITLDQGLRDTLG</sequence>
<evidence type="ECO:0000313" key="4">
    <source>
        <dbReference type="Proteomes" id="UP000092952"/>
    </source>
</evidence>
<feature type="domain" description="Ketoreductase" evidence="2">
    <location>
        <begin position="7"/>
        <end position="157"/>
    </location>
</feature>
<dbReference type="SMART" id="SM00822">
    <property type="entry name" value="PKS_KR"/>
    <property type="match status" value="1"/>
</dbReference>
<dbReference type="Gene3D" id="3.40.50.720">
    <property type="entry name" value="NAD(P)-binding Rossmann-like Domain"/>
    <property type="match status" value="1"/>
</dbReference>
<dbReference type="RefSeq" id="WP_068804381.1">
    <property type="nucleotide sequence ID" value="NZ_CP014671.1"/>
</dbReference>
<dbReference type="KEGG" id="gbi:PG2T_09055"/>
<dbReference type="FunCoup" id="A0A1B1YUA6">
    <property type="interactions" value="302"/>
</dbReference>
<dbReference type="OrthoDB" id="3174087at2"/>
<accession>A0A1B1YUA6</accession>